<organism evidence="1 2">
    <name type="scientific">Anaerosalibacter massiliensis</name>
    <dbReference type="NCBI Taxonomy" id="1347392"/>
    <lineage>
        <taxon>Bacteria</taxon>
        <taxon>Bacillati</taxon>
        <taxon>Bacillota</taxon>
        <taxon>Tissierellia</taxon>
        <taxon>Tissierellales</taxon>
        <taxon>Sporanaerobacteraceae</taxon>
        <taxon>Anaerosalibacter</taxon>
    </lineage>
</organism>
<evidence type="ECO:0000313" key="1">
    <source>
        <dbReference type="EMBL" id="MCR2044901.1"/>
    </source>
</evidence>
<accession>A0A9X2MPR9</accession>
<dbReference type="GO" id="GO:0009295">
    <property type="term" value="C:nucleoid"/>
    <property type="evidence" value="ECO:0007669"/>
    <property type="project" value="InterPro"/>
</dbReference>
<comment type="caution">
    <text evidence="1">The sequence shown here is derived from an EMBL/GenBank/DDBJ whole genome shotgun (WGS) entry which is preliminary data.</text>
</comment>
<dbReference type="Proteomes" id="UP001142078">
    <property type="component" value="Unassembled WGS sequence"/>
</dbReference>
<protein>
    <submittedName>
        <fullName evidence="1">Nucleoid-associated protein</fullName>
    </submittedName>
</protein>
<reference evidence="1" key="1">
    <citation type="submission" date="2022-07" db="EMBL/GenBank/DDBJ databases">
        <title>Enhanced cultured diversity of the mouse gut microbiota enables custom-made synthetic communities.</title>
        <authorList>
            <person name="Afrizal A."/>
        </authorList>
    </citation>
    <scope>NUCLEOTIDE SEQUENCE</scope>
    <source>
        <strain evidence="1">DSM 29482</strain>
    </source>
</reference>
<sequence>MDRINIEKIILHILDNSVGIPALSEEEHPYSGEIMEFLEIHIEKVFDDINIKKAFFDSEENLVKNICIDISKDNDNFIAKTKEFAQLMYNIMAENPSIPSCDLICVLFNGDGRKYLGFFILNYKTSYIHYIEESDDKRVNKVIKQKTTLPNVNQKIDEFIIVDLEDYSILLKQKKYEINGEKEYYISKYLLHSKDTLSDKEKMDIVNKVSKKIVRDYCEDDVTKMAKIKNAIVESVEESDTIDIDHIKTKAFNENIELQNIYEEEIEKRGLTEKTIEVNEPLYKKIPRKQKLIIDEDIEIKIPVSYLTGNDKIEFINNTDGTISIILKSIKDIQGK</sequence>
<name>A0A9X2MPR9_9FIRM</name>
<dbReference type="InterPro" id="IPR007358">
    <property type="entry name" value="Nucleoid_associated_NdpA"/>
</dbReference>
<dbReference type="Pfam" id="PF04245">
    <property type="entry name" value="NA37"/>
    <property type="match status" value="1"/>
</dbReference>
<dbReference type="AlphaFoldDB" id="A0A9X2MPR9"/>
<dbReference type="RefSeq" id="WP_042678850.1">
    <property type="nucleotide sequence ID" value="NZ_CABKTM010000008.1"/>
</dbReference>
<dbReference type="EMBL" id="JANJZL010000009">
    <property type="protein sequence ID" value="MCR2044901.1"/>
    <property type="molecule type" value="Genomic_DNA"/>
</dbReference>
<proteinExistence type="predicted"/>
<gene>
    <name evidence="1" type="ORF">NSA23_12375</name>
</gene>
<keyword evidence="2" id="KW-1185">Reference proteome</keyword>
<evidence type="ECO:0000313" key="2">
    <source>
        <dbReference type="Proteomes" id="UP001142078"/>
    </source>
</evidence>